<evidence type="ECO:0000313" key="5">
    <source>
        <dbReference type="EMBL" id="PDQ20298.1"/>
    </source>
</evidence>
<dbReference type="PROSITE" id="PS00974">
    <property type="entry name" value="MANNITOL_DHGENASE"/>
    <property type="match status" value="1"/>
</dbReference>
<comment type="caution">
    <text evidence="5">The sequence shown here is derived from an EMBL/GenBank/DDBJ whole genome shotgun (WGS) entry which is preliminary data.</text>
</comment>
<dbReference type="GO" id="GO:0016616">
    <property type="term" value="F:oxidoreductase activity, acting on the CH-OH group of donors, NAD or NADP as acceptor"/>
    <property type="evidence" value="ECO:0007669"/>
    <property type="project" value="TreeGrafter"/>
</dbReference>
<evidence type="ECO:0000256" key="2">
    <source>
        <dbReference type="ARBA" id="ARBA00023027"/>
    </source>
</evidence>
<dbReference type="InterPro" id="IPR013118">
    <property type="entry name" value="Mannitol_DH_C"/>
</dbReference>
<dbReference type="InterPro" id="IPR013328">
    <property type="entry name" value="6PGD_dom2"/>
</dbReference>
<dbReference type="SUPFAM" id="SSF48179">
    <property type="entry name" value="6-phosphogluconate dehydrogenase C-terminal domain-like"/>
    <property type="match status" value="1"/>
</dbReference>
<dbReference type="InterPro" id="IPR008927">
    <property type="entry name" value="6-PGluconate_DH-like_C_sf"/>
</dbReference>
<dbReference type="GO" id="GO:0019594">
    <property type="term" value="P:mannitol metabolic process"/>
    <property type="evidence" value="ECO:0007669"/>
    <property type="project" value="InterPro"/>
</dbReference>
<dbReference type="Pfam" id="PF08125">
    <property type="entry name" value="Mannitol_dh_C"/>
    <property type="match status" value="1"/>
</dbReference>
<dbReference type="Gene3D" id="3.40.50.720">
    <property type="entry name" value="NAD(P)-binding Rossmann-like Domain"/>
    <property type="match status" value="1"/>
</dbReference>
<proteinExistence type="predicted"/>
<reference evidence="5 6" key="1">
    <citation type="submission" date="2017-09" db="EMBL/GenBank/DDBJ databases">
        <title>Mesorhizobum sanjuanii sp. nov. isolated from nodules of Lotus tenuis in saline-alkaline lowlands of Flooding Pampa.</title>
        <authorList>
            <person name="Sannazzaro A.I."/>
            <person name="Torres Tejerizo G.A."/>
            <person name="Fontana F."/>
            <person name="Cumpa Velazquez L.M."/>
            <person name="Hansen L."/>
            <person name="Pistorio M."/>
            <person name="Estrella M.J."/>
        </authorList>
    </citation>
    <scope>NUCLEOTIDE SEQUENCE [LARGE SCALE GENOMIC DNA]</scope>
    <source>
        <strain evidence="5 6">BSA136</strain>
    </source>
</reference>
<dbReference type="InterPro" id="IPR023027">
    <property type="entry name" value="Mannitol_DH_CS"/>
</dbReference>
<evidence type="ECO:0000259" key="3">
    <source>
        <dbReference type="Pfam" id="PF01232"/>
    </source>
</evidence>
<dbReference type="SUPFAM" id="SSF51735">
    <property type="entry name" value="NAD(P)-binding Rossmann-fold domains"/>
    <property type="match status" value="1"/>
</dbReference>
<dbReference type="Pfam" id="PF01232">
    <property type="entry name" value="Mannitol_dh"/>
    <property type="match status" value="1"/>
</dbReference>
<sequence length="502" mass="53348">MTSRLSNDTVQALPASVGVPSYDRTRFAPGIVHLGVGAFHRAHQAAYVDECLAAGETDWGIVGVSLRSADTRDALAPQDGLYTLAVRDSGGESLNVIGSILSLLVAPENPSAVLAALTDPRTRIVTLTITEKAYLRSSGGGLDAAHPDIVHDLANPQMPKTAHGFLAESLSRRRAAGSQPFTVLCCDNLPANGATLHRLLVEFAALRDARLSAGDARATGDASLAQHIADEVAFPSSMVDRIVPATTDIDRARISGQLGVEDAWPVMTEPFRQWVIEDDFPAGRPSWEKFGVTMVGDVGPFEDMKLRLLNGSHSAIAYLGLLSGHATVDRAFADPAIRQFVDQLWAEAIPTLPQDAGLDTADYIAQLAQRFSNTALAHRTAQIANDGSQKLPQRIVASAIERSEAGSVPEYLTLVVAAWIAACEARGKTLPENHFTDPLDLPLAALFGGNLPTEETVATVFDLAGFAKEHAGRQELIELTTAHLDRLRQGGPAGAFAALGVQ</sequence>
<name>A0A2A6FFU9_9HYPH</name>
<keyword evidence="1" id="KW-0560">Oxidoreductase</keyword>
<dbReference type="AlphaFoldDB" id="A0A2A6FFU9"/>
<dbReference type="InterPro" id="IPR036291">
    <property type="entry name" value="NAD(P)-bd_dom_sf"/>
</dbReference>
<dbReference type="InterPro" id="IPR050988">
    <property type="entry name" value="Mannitol_DH/Oxidoreductase"/>
</dbReference>
<dbReference type="InterPro" id="IPR000669">
    <property type="entry name" value="Mannitol_DH"/>
</dbReference>
<accession>A0A2A6FFU9</accession>
<evidence type="ECO:0000256" key="1">
    <source>
        <dbReference type="ARBA" id="ARBA00023002"/>
    </source>
</evidence>
<gene>
    <name evidence="5" type="ORF">CN311_14895</name>
</gene>
<dbReference type="InterPro" id="IPR013131">
    <property type="entry name" value="Mannitol_DH_N"/>
</dbReference>
<keyword evidence="2" id="KW-0520">NAD</keyword>
<protein>
    <submittedName>
        <fullName evidence="5">Mannitol dehydrogenase</fullName>
    </submittedName>
</protein>
<organism evidence="5 6">
    <name type="scientific">Mesorhizobium sanjuanii</name>
    <dbReference type="NCBI Taxonomy" id="2037900"/>
    <lineage>
        <taxon>Bacteria</taxon>
        <taxon>Pseudomonadati</taxon>
        <taxon>Pseudomonadota</taxon>
        <taxon>Alphaproteobacteria</taxon>
        <taxon>Hyphomicrobiales</taxon>
        <taxon>Phyllobacteriaceae</taxon>
        <taxon>Mesorhizobium</taxon>
    </lineage>
</organism>
<dbReference type="PRINTS" id="PR00084">
    <property type="entry name" value="MTLDHDRGNASE"/>
</dbReference>
<dbReference type="PANTHER" id="PTHR43362:SF1">
    <property type="entry name" value="MANNITOL DEHYDROGENASE 2-RELATED"/>
    <property type="match status" value="1"/>
</dbReference>
<keyword evidence="6" id="KW-1185">Reference proteome</keyword>
<feature type="domain" description="Mannitol dehydrogenase N-terminal" evidence="3">
    <location>
        <begin position="30"/>
        <end position="289"/>
    </location>
</feature>
<evidence type="ECO:0000313" key="6">
    <source>
        <dbReference type="Proteomes" id="UP000219182"/>
    </source>
</evidence>
<dbReference type="Gene3D" id="1.10.1040.10">
    <property type="entry name" value="N-(1-d-carboxylethyl)-l-norvaline Dehydrogenase, domain 2"/>
    <property type="match status" value="1"/>
</dbReference>
<dbReference type="RefSeq" id="WP_097574555.1">
    <property type="nucleotide sequence ID" value="NZ_NWQG01000086.1"/>
</dbReference>
<dbReference type="PANTHER" id="PTHR43362">
    <property type="entry name" value="MANNITOL DEHYDROGENASE DSF1-RELATED"/>
    <property type="match status" value="1"/>
</dbReference>
<dbReference type="EMBL" id="NWQG01000086">
    <property type="protein sequence ID" value="PDQ20298.1"/>
    <property type="molecule type" value="Genomic_DNA"/>
</dbReference>
<evidence type="ECO:0000259" key="4">
    <source>
        <dbReference type="Pfam" id="PF08125"/>
    </source>
</evidence>
<dbReference type="Proteomes" id="UP000219182">
    <property type="component" value="Unassembled WGS sequence"/>
</dbReference>
<feature type="domain" description="Mannitol dehydrogenase C-terminal" evidence="4">
    <location>
        <begin position="297"/>
        <end position="482"/>
    </location>
</feature>